<evidence type="ECO:0000313" key="5">
    <source>
        <dbReference type="WormBase" id="F49C5.7"/>
    </source>
</evidence>
<dbReference type="AGR" id="WB:WBGene00009869"/>
<feature type="signal peptide" evidence="2">
    <location>
        <begin position="1"/>
        <end position="21"/>
    </location>
</feature>
<dbReference type="Bgee" id="WBGene00009869">
    <property type="expression patterns" value="Expressed in pharyngeal muscle cell (C elegans) and 1 other cell type or tissue"/>
</dbReference>
<dbReference type="Proteomes" id="UP000001940">
    <property type="component" value="Chromosome II"/>
</dbReference>
<dbReference type="AlphaFoldDB" id="O17881"/>
<gene>
    <name evidence="3" type="ORF">CELE_F49C5.7</name>
    <name evidence="3 5" type="ORF">F49C5.7</name>
</gene>
<feature type="compositionally biased region" description="Low complexity" evidence="1">
    <location>
        <begin position="41"/>
        <end position="101"/>
    </location>
</feature>
<reference evidence="3 4" key="1">
    <citation type="journal article" date="1998" name="Science">
        <title>Genome sequence of the nematode C. elegans: a platform for investigating biology.</title>
        <authorList>
            <consortium name="The C. elegans sequencing consortium"/>
            <person name="Sulson J.E."/>
            <person name="Waterston R."/>
        </authorList>
    </citation>
    <scope>NUCLEOTIDE SEQUENCE [LARGE SCALE GENOMIC DNA]</scope>
    <source>
        <strain evidence="3 4">Bristol N2</strain>
    </source>
</reference>
<organism evidence="3 4">
    <name type="scientific">Caenorhabditis elegans</name>
    <dbReference type="NCBI Taxonomy" id="6239"/>
    <lineage>
        <taxon>Eukaryota</taxon>
        <taxon>Metazoa</taxon>
        <taxon>Ecdysozoa</taxon>
        <taxon>Nematoda</taxon>
        <taxon>Chromadorea</taxon>
        <taxon>Rhabditida</taxon>
        <taxon>Rhabditina</taxon>
        <taxon>Rhabditomorpha</taxon>
        <taxon>Rhabditoidea</taxon>
        <taxon>Rhabditidae</taxon>
        <taxon>Peloderinae</taxon>
        <taxon>Caenorhabditis</taxon>
    </lineage>
</organism>
<feature type="region of interest" description="Disordered" evidence="1">
    <location>
        <begin position="35"/>
        <end position="116"/>
    </location>
</feature>
<dbReference type="PhylomeDB" id="O17881"/>
<dbReference type="UCSC" id="F49C5.7">
    <property type="organism name" value="c. elegans"/>
</dbReference>
<sequence length="256" mass="28026">MTVIQLSLLLLLSMCNPLTEANYLDSDPFPLDSSCDPVINTTPTTETTTPSTSTTATSSSATETTSNTDSSSTATPSPSSASSTTPTAQSSTATSPAMTSPFIQTPAATPKHQLCTKPKQSAITWPNSLFRGMCIEKPVTGHALAFRYRSDLETRDYSKVLTFKPIVFFEKGRGEKDPHVYLENHRGLNVFFVWYNNEKSGVILDANEPNNCANDQADCLPFEYNDVNAIIYTICWNKEVHSDGLFIDTLIEEVLS</sequence>
<dbReference type="HOGENOM" id="CLU_072406_0_0_1"/>
<evidence type="ECO:0000256" key="2">
    <source>
        <dbReference type="SAM" id="SignalP"/>
    </source>
</evidence>
<protein>
    <submittedName>
        <fullName evidence="3">Uncharacterized protein</fullName>
    </submittedName>
</protein>
<dbReference type="FunCoup" id="O17881">
    <property type="interactions" value="129"/>
</dbReference>
<keyword evidence="2" id="KW-0732">Signal</keyword>
<name>O17881_CAEEL</name>
<dbReference type="WormBase" id="F49C5.7">
    <property type="protein sequence ID" value="CE53956"/>
    <property type="gene ID" value="WBGene00009869"/>
</dbReference>
<proteinExistence type="predicted"/>
<evidence type="ECO:0000256" key="1">
    <source>
        <dbReference type="SAM" id="MobiDB-lite"/>
    </source>
</evidence>
<dbReference type="InParanoid" id="O17881"/>
<evidence type="ECO:0000313" key="4">
    <source>
        <dbReference type="Proteomes" id="UP000001940"/>
    </source>
</evidence>
<dbReference type="PaxDb" id="6239-F49C5.7"/>
<dbReference type="EMBL" id="BX284602">
    <property type="protein sequence ID" value="CAB04435.3"/>
    <property type="molecule type" value="Genomic_DNA"/>
</dbReference>
<keyword evidence="4" id="KW-1185">Reference proteome</keyword>
<feature type="chain" id="PRO_5025049613" evidence="2">
    <location>
        <begin position="22"/>
        <end position="256"/>
    </location>
</feature>
<evidence type="ECO:0000313" key="3">
    <source>
        <dbReference type="EMBL" id="CAB04435.3"/>
    </source>
</evidence>
<accession>O17881</accession>